<dbReference type="CDD" id="cd19499">
    <property type="entry name" value="RecA-like_ClpB_Hsp104-like"/>
    <property type="match status" value="1"/>
</dbReference>
<keyword evidence="10" id="KW-0378">Hydrolase</keyword>
<dbReference type="OrthoDB" id="9803641at2"/>
<dbReference type="InterPro" id="IPR027417">
    <property type="entry name" value="P-loop_NTPase"/>
</dbReference>
<protein>
    <submittedName>
        <fullName evidence="10">ATP-dependent Clp protease ATP-binding subunit ClpC</fullName>
    </submittedName>
</protein>
<dbReference type="InterPro" id="IPR028299">
    <property type="entry name" value="ClpA/B_CS2"/>
</dbReference>
<comment type="similarity">
    <text evidence="6">Belongs to the ClpA/ClpB family.</text>
</comment>
<dbReference type="Pfam" id="PF10431">
    <property type="entry name" value="ClpB_D2-small"/>
    <property type="match status" value="1"/>
</dbReference>
<dbReference type="Pfam" id="PF02861">
    <property type="entry name" value="Clp_N"/>
    <property type="match status" value="1"/>
</dbReference>
<evidence type="ECO:0000259" key="8">
    <source>
        <dbReference type="PROSITE" id="PS50151"/>
    </source>
</evidence>
<keyword evidence="11" id="KW-1185">Reference proteome</keyword>
<dbReference type="FunFam" id="1.10.8.60:FF:000011">
    <property type="entry name" value="ATP-dependent Clp protease ATP-binding subunit"/>
    <property type="match status" value="1"/>
</dbReference>
<dbReference type="InterPro" id="IPR003593">
    <property type="entry name" value="AAA+_ATPase"/>
</dbReference>
<dbReference type="PROSITE" id="PS50151">
    <property type="entry name" value="UVR"/>
    <property type="match status" value="1"/>
</dbReference>
<dbReference type="PANTHER" id="PTHR11638">
    <property type="entry name" value="ATP-DEPENDENT CLP PROTEASE"/>
    <property type="match status" value="1"/>
</dbReference>
<dbReference type="GO" id="GO:0006508">
    <property type="term" value="P:proteolysis"/>
    <property type="evidence" value="ECO:0007669"/>
    <property type="project" value="UniProtKB-KW"/>
</dbReference>
<dbReference type="GO" id="GO:0008233">
    <property type="term" value="F:peptidase activity"/>
    <property type="evidence" value="ECO:0007669"/>
    <property type="project" value="UniProtKB-KW"/>
</dbReference>
<dbReference type="Pfam" id="PF07724">
    <property type="entry name" value="AAA_2"/>
    <property type="match status" value="1"/>
</dbReference>
<dbReference type="Proteomes" id="UP000322294">
    <property type="component" value="Unassembled WGS sequence"/>
</dbReference>
<feature type="coiled-coil region" evidence="7">
    <location>
        <begin position="411"/>
        <end position="457"/>
    </location>
</feature>
<dbReference type="PROSITE" id="PS51903">
    <property type="entry name" value="CLP_R"/>
    <property type="match status" value="1"/>
</dbReference>
<dbReference type="AlphaFoldDB" id="A0A5S5AEK4"/>
<dbReference type="GO" id="GO:0016887">
    <property type="term" value="F:ATP hydrolysis activity"/>
    <property type="evidence" value="ECO:0007669"/>
    <property type="project" value="InterPro"/>
</dbReference>
<evidence type="ECO:0000259" key="9">
    <source>
        <dbReference type="PROSITE" id="PS51903"/>
    </source>
</evidence>
<keyword evidence="4 6" id="KW-0143">Chaperone</keyword>
<keyword evidence="1 5" id="KW-0677">Repeat</keyword>
<dbReference type="InterPro" id="IPR036628">
    <property type="entry name" value="Clp_N_dom_sf"/>
</dbReference>
<evidence type="ECO:0000256" key="1">
    <source>
        <dbReference type="ARBA" id="ARBA00022737"/>
    </source>
</evidence>
<evidence type="ECO:0000256" key="4">
    <source>
        <dbReference type="ARBA" id="ARBA00023186"/>
    </source>
</evidence>
<dbReference type="Gene3D" id="3.40.50.300">
    <property type="entry name" value="P-loop containing nucleotide triphosphate hydrolases"/>
    <property type="match status" value="2"/>
</dbReference>
<dbReference type="Pfam" id="PF17871">
    <property type="entry name" value="AAA_lid_9"/>
    <property type="match status" value="1"/>
</dbReference>
<dbReference type="InterPro" id="IPR019489">
    <property type="entry name" value="Clp_ATPase_C"/>
</dbReference>
<dbReference type="InterPro" id="IPR004176">
    <property type="entry name" value="Clp_R_N"/>
</dbReference>
<evidence type="ECO:0000256" key="2">
    <source>
        <dbReference type="ARBA" id="ARBA00022741"/>
    </source>
</evidence>
<dbReference type="FunFam" id="1.10.8.60:FF:000017">
    <property type="entry name" value="ATP-dependent chaperone ClpB"/>
    <property type="match status" value="1"/>
</dbReference>
<dbReference type="GO" id="GO:0005524">
    <property type="term" value="F:ATP binding"/>
    <property type="evidence" value="ECO:0007669"/>
    <property type="project" value="UniProtKB-KW"/>
</dbReference>
<dbReference type="InterPro" id="IPR003959">
    <property type="entry name" value="ATPase_AAA_core"/>
</dbReference>
<evidence type="ECO:0000313" key="10">
    <source>
        <dbReference type="EMBL" id="TYP48157.1"/>
    </source>
</evidence>
<dbReference type="SMART" id="SM01086">
    <property type="entry name" value="ClpB_D2-small"/>
    <property type="match status" value="1"/>
</dbReference>
<dbReference type="CDD" id="cd00009">
    <property type="entry name" value="AAA"/>
    <property type="match status" value="1"/>
</dbReference>
<keyword evidence="10" id="KW-0645">Protease</keyword>
<dbReference type="Gene3D" id="1.10.8.60">
    <property type="match status" value="2"/>
</dbReference>
<dbReference type="PRINTS" id="PR00300">
    <property type="entry name" value="CLPPROTEASEA"/>
</dbReference>
<dbReference type="InterPro" id="IPR041546">
    <property type="entry name" value="ClpA/ClpB_AAA_lid"/>
</dbReference>
<dbReference type="FunFam" id="3.40.50.300:FF:000025">
    <property type="entry name" value="ATP-dependent Clp protease subunit"/>
    <property type="match status" value="1"/>
</dbReference>
<gene>
    <name evidence="10" type="ORF">LZ11_02358</name>
</gene>
<feature type="domain" description="UVR" evidence="8">
    <location>
        <begin position="415"/>
        <end position="450"/>
    </location>
</feature>
<organism evidence="10 11">
    <name type="scientific">Thermosediminibacter litoriperuensis</name>
    <dbReference type="NCBI Taxonomy" id="291989"/>
    <lineage>
        <taxon>Bacteria</taxon>
        <taxon>Bacillati</taxon>
        <taxon>Bacillota</taxon>
        <taxon>Clostridia</taxon>
        <taxon>Thermosediminibacterales</taxon>
        <taxon>Thermosediminibacteraceae</taxon>
        <taxon>Thermosediminibacter</taxon>
    </lineage>
</organism>
<proteinExistence type="inferred from homology"/>
<dbReference type="EMBL" id="VNHO01000041">
    <property type="protein sequence ID" value="TYP48157.1"/>
    <property type="molecule type" value="Genomic_DNA"/>
</dbReference>
<dbReference type="InterPro" id="IPR018368">
    <property type="entry name" value="ClpA/B_CS1"/>
</dbReference>
<dbReference type="SUPFAM" id="SSF52540">
    <property type="entry name" value="P-loop containing nucleoside triphosphate hydrolases"/>
    <property type="match status" value="2"/>
</dbReference>
<dbReference type="FunFam" id="3.40.50.300:FF:000010">
    <property type="entry name" value="Chaperone clpB 1, putative"/>
    <property type="match status" value="1"/>
</dbReference>
<dbReference type="Gene3D" id="1.10.1780.10">
    <property type="entry name" value="Clp, N-terminal domain"/>
    <property type="match status" value="1"/>
</dbReference>
<dbReference type="InterPro" id="IPR001270">
    <property type="entry name" value="ClpA/B"/>
</dbReference>
<dbReference type="InterPro" id="IPR001943">
    <property type="entry name" value="UVR_dom"/>
</dbReference>
<dbReference type="Gene3D" id="4.10.860.10">
    <property type="entry name" value="UVR domain"/>
    <property type="match status" value="1"/>
</dbReference>
<dbReference type="Pfam" id="PF00004">
    <property type="entry name" value="AAA"/>
    <property type="match status" value="1"/>
</dbReference>
<dbReference type="GO" id="GO:0034605">
    <property type="term" value="P:cellular response to heat"/>
    <property type="evidence" value="ECO:0007669"/>
    <property type="project" value="TreeGrafter"/>
</dbReference>
<evidence type="ECO:0000256" key="5">
    <source>
        <dbReference type="PROSITE-ProRule" id="PRU01251"/>
    </source>
</evidence>
<dbReference type="SMART" id="SM00382">
    <property type="entry name" value="AAA"/>
    <property type="match status" value="2"/>
</dbReference>
<evidence type="ECO:0000313" key="11">
    <source>
        <dbReference type="Proteomes" id="UP000322294"/>
    </source>
</evidence>
<dbReference type="PANTHER" id="PTHR11638:SF18">
    <property type="entry name" value="HEAT SHOCK PROTEIN 104"/>
    <property type="match status" value="1"/>
</dbReference>
<dbReference type="PROSITE" id="PS00871">
    <property type="entry name" value="CLPAB_2"/>
    <property type="match status" value="1"/>
</dbReference>
<reference evidence="10 11" key="1">
    <citation type="submission" date="2019-07" db="EMBL/GenBank/DDBJ databases">
        <title>Genomic Encyclopedia of Type Strains, Phase I: the one thousand microbial genomes (KMG-I) project.</title>
        <authorList>
            <person name="Kyrpides N."/>
        </authorList>
    </citation>
    <scope>NUCLEOTIDE SEQUENCE [LARGE SCALE GENOMIC DNA]</scope>
    <source>
        <strain evidence="10 11">DSM 16647</strain>
    </source>
</reference>
<keyword evidence="2 6" id="KW-0547">Nucleotide-binding</keyword>
<feature type="domain" description="Clp R" evidence="9">
    <location>
        <begin position="1"/>
        <end position="144"/>
    </location>
</feature>
<name>A0A5S5AEK4_9FIRM</name>
<accession>A0A5S5AEK4</accession>
<evidence type="ECO:0000256" key="7">
    <source>
        <dbReference type="SAM" id="Coils"/>
    </source>
</evidence>
<keyword evidence="3 6" id="KW-0067">ATP-binding</keyword>
<dbReference type="RefSeq" id="WP_148868009.1">
    <property type="nucleotide sequence ID" value="NZ_VNHO01000041.1"/>
</dbReference>
<dbReference type="InterPro" id="IPR050130">
    <property type="entry name" value="ClpA_ClpB"/>
</dbReference>
<sequence>MNGKFTERAQRVIAYAQEEARRLNHNVVGTEHLLLGLIREGEGVAARALQNLGVELSKVREQVEKLIGVGPFTIQGPIGYTPRAKRVLELALDESRRLKHNYVGTEHILLGLIREGEGVAAQVLANLGVGLDRARAEVLAMLGSDVKGHPGFRKSGNTPTLNQFGRDLTELAAEGKLDPVIGRQKEIERVIQVLTRRTKNNPCLIGEPGVGKTAIVEGLAQRIVEGDVPEILKEKRIVSLDLASLVAGTKFRGEFEERLKKVLNEVKQAGNVILFIDEMHTIIGAGAAEGAIDASNMLKPSLARGELQTIGATTLDEYRKHVEKDPALERRFQPIIVEEPTVEDTIKILEGLRDKYEAHHRVKISDEALRAAAKLSARYITDRFLPDKAVDLIDEAASRVRLQSLTAPPELKELEDELEAVRKEKDAAIRAQEFEKAAKLRDKEQEIKAKVESLKARWQQEQKLENATVTEADIARIVSSWTGIPVERMTEEESERLLRMEEILHQRVIGQDEAVEAVARAIRRARAGLKDPKRPVGSFIFLGPTGVGKTELARALAEAMFGDEDAMIRLDMSEYMEKFAVSRMIGAPPGYVGYEEGGELTEKVRRKPYSVVLFDEIEKAHPDVFNVLLQILEDGRLTDAQGRTVDFKNTVIIMTSNVGANLIQRTRTLGFAPREEDDKNYSEMKDRVLEELRRTFRPEFLNRVDEIIVFHSLNEEHMKKIVDLMLKQVNERLRESDISIEVSDKAKEWLVKKGFDPMYGARPLRRVIQKEIEDNLSEEILKGKVSQGDTVLVDVQDDRLTFHRKEVSLANTAE</sequence>
<evidence type="ECO:0000256" key="6">
    <source>
        <dbReference type="RuleBase" id="RU004432"/>
    </source>
</evidence>
<dbReference type="GO" id="GO:0005737">
    <property type="term" value="C:cytoplasm"/>
    <property type="evidence" value="ECO:0007669"/>
    <property type="project" value="TreeGrafter"/>
</dbReference>
<dbReference type="PROSITE" id="PS00870">
    <property type="entry name" value="CLPAB_1"/>
    <property type="match status" value="1"/>
</dbReference>
<dbReference type="SUPFAM" id="SSF81923">
    <property type="entry name" value="Double Clp-N motif"/>
    <property type="match status" value="1"/>
</dbReference>
<evidence type="ECO:0000256" key="3">
    <source>
        <dbReference type="ARBA" id="ARBA00022840"/>
    </source>
</evidence>
<keyword evidence="7" id="KW-0175">Coiled coil</keyword>
<comment type="caution">
    <text evidence="10">The sequence shown here is derived from an EMBL/GenBank/DDBJ whole genome shotgun (WGS) entry which is preliminary data.</text>
</comment>